<feature type="transmembrane region" description="Helical" evidence="2">
    <location>
        <begin position="146"/>
        <end position="170"/>
    </location>
</feature>
<keyword evidence="2" id="KW-0812">Transmembrane</keyword>
<protein>
    <submittedName>
        <fullName evidence="4">Peptidoglycan-binding protein</fullName>
    </submittedName>
</protein>
<dbReference type="Pfam" id="PF01471">
    <property type="entry name" value="PG_binding_1"/>
    <property type="match status" value="1"/>
</dbReference>
<reference evidence="4 5" key="1">
    <citation type="submission" date="2019-09" db="EMBL/GenBank/DDBJ databases">
        <title>Screening of Novel Bioactive Compounds from Soil-Associated.</title>
        <authorList>
            <person name="Zhao S."/>
        </authorList>
    </citation>
    <scope>NUCLEOTIDE SEQUENCE [LARGE SCALE GENOMIC DNA]</scope>
    <source>
        <strain evidence="4 5">HIT-DPA4</strain>
    </source>
</reference>
<dbReference type="InterPro" id="IPR036365">
    <property type="entry name" value="PGBD-like_sf"/>
</dbReference>
<feature type="region of interest" description="Disordered" evidence="1">
    <location>
        <begin position="174"/>
        <end position="280"/>
    </location>
</feature>
<accession>A0A6H9V6I3</accession>
<feature type="region of interest" description="Disordered" evidence="1">
    <location>
        <begin position="37"/>
        <end position="144"/>
    </location>
</feature>
<dbReference type="EMBL" id="VZRB01000004">
    <property type="protein sequence ID" value="KAB1148741.1"/>
    <property type="molecule type" value="Genomic_DNA"/>
</dbReference>
<evidence type="ECO:0000256" key="1">
    <source>
        <dbReference type="SAM" id="MobiDB-lite"/>
    </source>
</evidence>
<keyword evidence="2" id="KW-1133">Transmembrane helix</keyword>
<dbReference type="Gene3D" id="1.10.101.10">
    <property type="entry name" value="PGBD-like superfamily/PGBD"/>
    <property type="match status" value="1"/>
</dbReference>
<dbReference type="InterPro" id="IPR036366">
    <property type="entry name" value="PGBDSf"/>
</dbReference>
<evidence type="ECO:0000313" key="5">
    <source>
        <dbReference type="Proteomes" id="UP000442707"/>
    </source>
</evidence>
<keyword evidence="2" id="KW-0472">Membrane</keyword>
<dbReference type="AlphaFoldDB" id="A0A6H9V6I3"/>
<keyword evidence="5" id="KW-1185">Reference proteome</keyword>
<comment type="caution">
    <text evidence="4">The sequence shown here is derived from an EMBL/GenBank/DDBJ whole genome shotgun (WGS) entry which is preliminary data.</text>
</comment>
<dbReference type="RefSeq" id="WP_150946011.1">
    <property type="nucleotide sequence ID" value="NZ_VZRB01000004.1"/>
</dbReference>
<evidence type="ECO:0000313" key="4">
    <source>
        <dbReference type="EMBL" id="KAB1148741.1"/>
    </source>
</evidence>
<organism evidence="4 5">
    <name type="scientific">Streptomyces luteolifulvus</name>
    <dbReference type="NCBI Taxonomy" id="2615112"/>
    <lineage>
        <taxon>Bacteria</taxon>
        <taxon>Bacillati</taxon>
        <taxon>Actinomycetota</taxon>
        <taxon>Actinomycetes</taxon>
        <taxon>Kitasatosporales</taxon>
        <taxon>Streptomycetaceae</taxon>
        <taxon>Streptomyces</taxon>
    </lineage>
</organism>
<proteinExistence type="predicted"/>
<feature type="compositionally biased region" description="Low complexity" evidence="1">
    <location>
        <begin position="188"/>
        <end position="253"/>
    </location>
</feature>
<feature type="compositionally biased region" description="Basic and acidic residues" evidence="1">
    <location>
        <begin position="174"/>
        <end position="184"/>
    </location>
</feature>
<dbReference type="Proteomes" id="UP000442707">
    <property type="component" value="Unassembled WGS sequence"/>
</dbReference>
<evidence type="ECO:0000259" key="3">
    <source>
        <dbReference type="Pfam" id="PF01471"/>
    </source>
</evidence>
<dbReference type="InterPro" id="IPR002477">
    <property type="entry name" value="Peptidoglycan-bd-like"/>
</dbReference>
<feature type="region of interest" description="Disordered" evidence="1">
    <location>
        <begin position="1"/>
        <end position="23"/>
    </location>
</feature>
<name>A0A6H9V6I3_9ACTN</name>
<evidence type="ECO:0000256" key="2">
    <source>
        <dbReference type="SAM" id="Phobius"/>
    </source>
</evidence>
<dbReference type="SUPFAM" id="SSF47090">
    <property type="entry name" value="PGBD-like"/>
    <property type="match status" value="1"/>
</dbReference>
<feature type="domain" description="Peptidoglycan binding-like" evidence="3">
    <location>
        <begin position="278"/>
        <end position="335"/>
    </location>
</feature>
<gene>
    <name evidence="4" type="ORF">F7R91_08145</name>
</gene>
<sequence length="342" mass="35118">MSETQGHVCPECGAPRGVDNTPSCACTERASEALRDARTAEAAAAGDFNPLRIRPYVELDPSAGDGDGSPQGPEPEVPAAESTMPLRPIGPEAADADATSVLPTPLSPPQTPPSATDLRLFEAGSGSSAPGFPDGGGRPRRRGRTVLLGAGGTVVTVIAAAGFAGGMFSYDAPSRDHALPEDVRVSVPEPSRSTTSASPSTDVTSAAPTSASPSPDSASPSPSSASPSASSASPSASRSASPTPTQPSATATGEDSDEDNDDDNRRTGGAVLQRGDKGPEVVELQLRLRQLNLYTREASGSYNEHTEDAVSTYQWSRGIRSDELGVYGQETRAQLESETTEP</sequence>